<evidence type="ECO:0000313" key="8">
    <source>
        <dbReference type="Proteomes" id="UP000285794"/>
    </source>
</evidence>
<feature type="binding site" evidence="5">
    <location>
        <position position="182"/>
    </location>
    <ligand>
        <name>substrate</name>
    </ligand>
</feature>
<dbReference type="Gene3D" id="3.90.25.10">
    <property type="entry name" value="UDP-galactose 4-epimerase, domain 1"/>
    <property type="match status" value="1"/>
</dbReference>
<dbReference type="RefSeq" id="WP_125032087.1">
    <property type="nucleotide sequence ID" value="NZ_JAPXVP010000024.1"/>
</dbReference>
<keyword evidence="2 5" id="KW-0521">NADP</keyword>
<gene>
    <name evidence="5" type="primary">fcl</name>
    <name evidence="7" type="ORF">DWB61_16915</name>
</gene>
<name>A0A425XWP4_9BACT</name>
<comment type="function">
    <text evidence="5">Catalyzes the two-step NADP-dependent conversion of GDP-4-dehydro-6-deoxy-D-mannose to GDP-fucose, involving an epimerase and a reductase reaction.</text>
</comment>
<feature type="site" description="Important for catalytic activity" evidence="5">
    <location>
        <position position="105"/>
    </location>
</feature>
<dbReference type="Proteomes" id="UP000285794">
    <property type="component" value="Unassembled WGS sequence"/>
</dbReference>
<evidence type="ECO:0000256" key="4">
    <source>
        <dbReference type="ARBA" id="ARBA00023235"/>
    </source>
</evidence>
<keyword evidence="4 5" id="KW-0413">Isomerase</keyword>
<accession>A0A425XWP4</accession>
<dbReference type="InterPro" id="IPR036291">
    <property type="entry name" value="NAD(P)-bd_dom_sf"/>
</dbReference>
<feature type="binding site" evidence="5">
    <location>
        <position position="197"/>
    </location>
    <ligand>
        <name>substrate</name>
    </ligand>
</feature>
<dbReference type="Pfam" id="PF01370">
    <property type="entry name" value="Epimerase"/>
    <property type="match status" value="1"/>
</dbReference>
<dbReference type="UniPathway" id="UPA00128">
    <property type="reaction ID" value="UER00191"/>
</dbReference>
<evidence type="ECO:0000256" key="5">
    <source>
        <dbReference type="HAMAP-Rule" id="MF_00956"/>
    </source>
</evidence>
<feature type="binding site" evidence="5">
    <location>
        <position position="174"/>
    </location>
    <ligand>
        <name>NADP(+)</name>
        <dbReference type="ChEBI" id="CHEBI:58349"/>
    </ligand>
</feature>
<evidence type="ECO:0000259" key="6">
    <source>
        <dbReference type="Pfam" id="PF01370"/>
    </source>
</evidence>
<dbReference type="GO" id="GO:0050577">
    <property type="term" value="F:GDP-L-fucose synthase activity"/>
    <property type="evidence" value="ECO:0007669"/>
    <property type="project" value="UniProtKB-UniRule"/>
</dbReference>
<dbReference type="GO" id="GO:0016853">
    <property type="term" value="F:isomerase activity"/>
    <property type="evidence" value="ECO:0007669"/>
    <property type="project" value="UniProtKB-KW"/>
</dbReference>
<comment type="caution">
    <text evidence="5">Lacks conserved residue(s) required for the propagation of feature annotation.</text>
</comment>
<evidence type="ECO:0000256" key="1">
    <source>
        <dbReference type="ARBA" id="ARBA00005959"/>
    </source>
</evidence>
<evidence type="ECO:0000256" key="2">
    <source>
        <dbReference type="ARBA" id="ARBA00022857"/>
    </source>
</evidence>
<evidence type="ECO:0000313" key="7">
    <source>
        <dbReference type="EMBL" id="RRG19069.1"/>
    </source>
</evidence>
<dbReference type="HAMAP" id="MF_00956">
    <property type="entry name" value="GDP_fucose_synth"/>
    <property type="match status" value="1"/>
</dbReference>
<evidence type="ECO:0000256" key="3">
    <source>
        <dbReference type="ARBA" id="ARBA00023002"/>
    </source>
</evidence>
<proteinExistence type="inferred from homology"/>
<sequence length="303" mass="34172">MILVTGATGFLGKRVCRKLDEKGIPHIKTSLSLGVDLREKEQVFQFFKSHQIDYVLNCAAYVGGIQFGYKHFGELFTNNLLMTTNLLEATKEFNVKRLVNPISNCAYPGEATLFKESEFWDGPLHESVMVYGFVRKAFWVGSWAYNYQYGLDIVNIILSNMYGPEDHFEEERSHALGALIMKFVDAKENNSPCVDVWGSGKPVREWLHVDDGAEAMVRSLEVDSHREPINIGVAQGISIIEMAEIIKNIVGYTGEIKLDPSKPDGAPYKTVDGSKGEKLFGWKPETDFIEGVKSTVNWYLKNR</sequence>
<comment type="caution">
    <text evidence="7">The sequence shown here is derived from an EMBL/GenBank/DDBJ whole genome shotgun (WGS) entry which is preliminary data.</text>
</comment>
<keyword evidence="8" id="KW-1185">Reference proteome</keyword>
<feature type="binding site" evidence="5">
    <location>
        <position position="264"/>
    </location>
    <ligand>
        <name>substrate</name>
    </ligand>
</feature>
<comment type="similarity">
    <text evidence="1 5">Belongs to the NAD(P)-dependent epimerase/dehydratase family. Fucose synthase subfamily.</text>
</comment>
<feature type="active site" description="Proton donor/acceptor" evidence="5">
    <location>
        <position position="131"/>
    </location>
</feature>
<dbReference type="PANTHER" id="PTHR43238:SF1">
    <property type="entry name" value="GDP-L-FUCOSE SYNTHASE"/>
    <property type="match status" value="1"/>
</dbReference>
<dbReference type="InterPro" id="IPR001509">
    <property type="entry name" value="Epimerase_deHydtase"/>
</dbReference>
<feature type="site" description="Important for catalytic activity" evidence="5">
    <location>
        <position position="103"/>
    </location>
</feature>
<comment type="catalytic activity">
    <reaction evidence="5">
        <text>GDP-beta-L-fucose + NADP(+) = GDP-4-dehydro-alpha-D-rhamnose + NADPH + H(+)</text>
        <dbReference type="Rhea" id="RHEA:18885"/>
        <dbReference type="ChEBI" id="CHEBI:15378"/>
        <dbReference type="ChEBI" id="CHEBI:57273"/>
        <dbReference type="ChEBI" id="CHEBI:57783"/>
        <dbReference type="ChEBI" id="CHEBI:57964"/>
        <dbReference type="ChEBI" id="CHEBI:58349"/>
        <dbReference type="EC" id="1.1.1.271"/>
    </reaction>
</comment>
<dbReference type="OrthoDB" id="9811425at2"/>
<feature type="binding site" evidence="5">
    <location>
        <begin position="6"/>
        <end position="12"/>
    </location>
    <ligand>
        <name>NADP(+)</name>
        <dbReference type="ChEBI" id="CHEBI:58349"/>
    </ligand>
</feature>
<dbReference type="Gene3D" id="3.40.50.720">
    <property type="entry name" value="NAD(P)-binding Rossmann-like Domain"/>
    <property type="match status" value="1"/>
</dbReference>
<dbReference type="InterPro" id="IPR028614">
    <property type="entry name" value="GDP_fucose/colitose_synth"/>
</dbReference>
<dbReference type="GO" id="GO:0070401">
    <property type="term" value="F:NADP+ binding"/>
    <property type="evidence" value="ECO:0007669"/>
    <property type="project" value="UniProtKB-UniRule"/>
</dbReference>
<dbReference type="SUPFAM" id="SSF51735">
    <property type="entry name" value="NAD(P)-binding Rossmann-fold domains"/>
    <property type="match status" value="1"/>
</dbReference>
<feature type="binding site" evidence="5">
    <location>
        <position position="204"/>
    </location>
    <ligand>
        <name>substrate</name>
    </ligand>
</feature>
<feature type="domain" description="NAD-dependent epimerase/dehydratase" evidence="6">
    <location>
        <begin position="2"/>
        <end position="232"/>
    </location>
</feature>
<protein>
    <recommendedName>
        <fullName evidence="5">GDP-L-fucose synthase</fullName>
        <ecNumber evidence="5">1.1.1.271</ecNumber>
    </recommendedName>
    <alternativeName>
        <fullName evidence="5">GDP-4-keto-6-deoxy-D-mannose-3,5-epimerase-4-reductase</fullName>
    </alternativeName>
</protein>
<dbReference type="PANTHER" id="PTHR43238">
    <property type="entry name" value="GDP-L-FUCOSE SYNTHASE"/>
    <property type="match status" value="1"/>
</dbReference>
<dbReference type="GO" id="GO:0042351">
    <property type="term" value="P:'de novo' GDP-L-fucose biosynthetic process"/>
    <property type="evidence" value="ECO:0007669"/>
    <property type="project" value="UniProtKB-UniRule"/>
</dbReference>
<dbReference type="AlphaFoldDB" id="A0A425XWP4"/>
<dbReference type="EMBL" id="QQWG01000027">
    <property type="protein sequence ID" value="RRG19069.1"/>
    <property type="molecule type" value="Genomic_DNA"/>
</dbReference>
<keyword evidence="3 5" id="KW-0560">Oxidoreductase</keyword>
<organism evidence="7 8">
    <name type="scientific">Ancylomarina euxinus</name>
    <dbReference type="NCBI Taxonomy" id="2283627"/>
    <lineage>
        <taxon>Bacteria</taxon>
        <taxon>Pseudomonadati</taxon>
        <taxon>Bacteroidota</taxon>
        <taxon>Bacteroidia</taxon>
        <taxon>Marinilabiliales</taxon>
        <taxon>Marinifilaceae</taxon>
        <taxon>Ancylomarina</taxon>
    </lineage>
</organism>
<reference evidence="7 8" key="1">
    <citation type="submission" date="2018-07" db="EMBL/GenBank/DDBJ databases">
        <title>Draft genome sequence of Ancylomarina sp. M1P.</title>
        <authorList>
            <person name="Yadav S."/>
            <person name="Villanueva L."/>
            <person name="Damste J.S.S."/>
        </authorList>
    </citation>
    <scope>NUCLEOTIDE SEQUENCE [LARGE SCALE GENOMIC DNA]</scope>
    <source>
        <strain evidence="7 8">M1P</strain>
    </source>
</reference>
<comment type="pathway">
    <text evidence="5">Nucleotide-sugar biosynthesis; GDP-L-fucose biosynthesis via de novo pathway; GDP-L-fucose from GDP-alpha-D-mannose: step 2/2.</text>
</comment>
<dbReference type="EC" id="1.1.1.271" evidence="5"/>
<keyword evidence="5" id="KW-0511">Multifunctional enzyme</keyword>